<organism evidence="2 3">
    <name type="scientific">Paracidovorax wautersii</name>
    <dbReference type="NCBI Taxonomy" id="1177982"/>
    <lineage>
        <taxon>Bacteria</taxon>
        <taxon>Pseudomonadati</taxon>
        <taxon>Pseudomonadota</taxon>
        <taxon>Betaproteobacteria</taxon>
        <taxon>Burkholderiales</taxon>
        <taxon>Comamonadaceae</taxon>
        <taxon>Paracidovorax</taxon>
    </lineage>
</organism>
<sequence>MAVSIITGVLQELGPSVQQTSGHIGSTQFSYIEFEDGRVLRDISVLGGLQGKLDAALDDEGPVELHLAQGGKKSDLVIALKGRDGRTFAVDLGGSGTSLGYITIAGALVLGLFLLPLFGAGLLFWWFAWRTWRGLRIVQDARAHVRGLAQAILI</sequence>
<keyword evidence="1" id="KW-0812">Transmembrane</keyword>
<accession>A0A1I2H772</accession>
<dbReference type="OrthoDB" id="8907833at2"/>
<feature type="transmembrane region" description="Helical" evidence="1">
    <location>
        <begin position="101"/>
        <end position="127"/>
    </location>
</feature>
<dbReference type="RefSeq" id="WP_092941555.1">
    <property type="nucleotide sequence ID" value="NZ_FONX01000019.1"/>
</dbReference>
<proteinExistence type="predicted"/>
<dbReference type="EMBL" id="FONX01000019">
    <property type="protein sequence ID" value="SFF24481.1"/>
    <property type="molecule type" value="Genomic_DNA"/>
</dbReference>
<gene>
    <name evidence="2" type="ORF">SAMN04489711_11939</name>
</gene>
<dbReference type="AlphaFoldDB" id="A0A1I2H772"/>
<dbReference type="STRING" id="1177982.SAMN04489711_11939"/>
<name>A0A1I2H772_9BURK</name>
<evidence type="ECO:0000313" key="3">
    <source>
        <dbReference type="Proteomes" id="UP000199119"/>
    </source>
</evidence>
<reference evidence="3" key="1">
    <citation type="submission" date="2016-10" db="EMBL/GenBank/DDBJ databases">
        <authorList>
            <person name="Varghese N."/>
            <person name="Submissions S."/>
        </authorList>
    </citation>
    <scope>NUCLEOTIDE SEQUENCE [LARGE SCALE GENOMIC DNA]</scope>
    <source>
        <strain evidence="3">DSM 27981</strain>
    </source>
</reference>
<evidence type="ECO:0000256" key="1">
    <source>
        <dbReference type="SAM" id="Phobius"/>
    </source>
</evidence>
<dbReference type="Proteomes" id="UP000199119">
    <property type="component" value="Unassembled WGS sequence"/>
</dbReference>
<keyword evidence="3" id="KW-1185">Reference proteome</keyword>
<keyword evidence="1" id="KW-1133">Transmembrane helix</keyword>
<evidence type="ECO:0000313" key="2">
    <source>
        <dbReference type="EMBL" id="SFF24481.1"/>
    </source>
</evidence>
<keyword evidence="1" id="KW-0472">Membrane</keyword>
<protein>
    <submittedName>
        <fullName evidence="2">Uncharacterized protein</fullName>
    </submittedName>
</protein>